<gene>
    <name evidence="2" type="ORF">HGB44_14925</name>
</gene>
<feature type="compositionally biased region" description="Pro residues" evidence="1">
    <location>
        <begin position="99"/>
        <end position="108"/>
    </location>
</feature>
<organism evidence="2 3">
    <name type="scientific">Nocardiopsis alborubida</name>
    <dbReference type="NCBI Taxonomy" id="146802"/>
    <lineage>
        <taxon>Bacteria</taxon>
        <taxon>Bacillati</taxon>
        <taxon>Actinomycetota</taxon>
        <taxon>Actinomycetes</taxon>
        <taxon>Streptosporangiales</taxon>
        <taxon>Nocardiopsidaceae</taxon>
        <taxon>Nocardiopsis</taxon>
    </lineage>
</organism>
<keyword evidence="3" id="KW-1185">Reference proteome</keyword>
<dbReference type="RefSeq" id="WP_061082698.1">
    <property type="nucleotide sequence ID" value="NZ_JAAXPG010000013.1"/>
</dbReference>
<protein>
    <submittedName>
        <fullName evidence="2">Uncharacterized protein</fullName>
    </submittedName>
</protein>
<feature type="compositionally biased region" description="Basic and acidic residues" evidence="1">
    <location>
        <begin position="34"/>
        <end position="44"/>
    </location>
</feature>
<dbReference type="Proteomes" id="UP000553209">
    <property type="component" value="Unassembled WGS sequence"/>
</dbReference>
<reference evidence="2 3" key="1">
    <citation type="submission" date="2020-04" db="EMBL/GenBank/DDBJ databases">
        <title>MicrobeNet Type strains.</title>
        <authorList>
            <person name="Nicholson A.C."/>
        </authorList>
    </citation>
    <scope>NUCLEOTIDE SEQUENCE [LARGE SCALE GENOMIC DNA]</scope>
    <source>
        <strain evidence="2 3">ATCC 23612</strain>
    </source>
</reference>
<evidence type="ECO:0000313" key="3">
    <source>
        <dbReference type="Proteomes" id="UP000553209"/>
    </source>
</evidence>
<proteinExistence type="predicted"/>
<dbReference type="EMBL" id="JAAXPG010000013">
    <property type="protein sequence ID" value="NKY98943.1"/>
    <property type="molecule type" value="Genomic_DNA"/>
</dbReference>
<evidence type="ECO:0000256" key="1">
    <source>
        <dbReference type="SAM" id="MobiDB-lite"/>
    </source>
</evidence>
<evidence type="ECO:0000313" key="2">
    <source>
        <dbReference type="EMBL" id="NKY98943.1"/>
    </source>
</evidence>
<feature type="region of interest" description="Disordered" evidence="1">
    <location>
        <begin position="83"/>
        <end position="108"/>
    </location>
</feature>
<comment type="caution">
    <text evidence="2">The sequence shown here is derived from an EMBL/GenBank/DDBJ whole genome shotgun (WGS) entry which is preliminary data.</text>
</comment>
<feature type="region of interest" description="Disordered" evidence="1">
    <location>
        <begin position="22"/>
        <end position="44"/>
    </location>
</feature>
<dbReference type="AlphaFoldDB" id="A0A7X6MCK9"/>
<accession>A0A7X6MCK9</accession>
<sequence>MARVVRIDVGALEEMERSLGRIQNAFTGENVESPGDRAEDIGPGDLVDKAKDYGEDCKKNYERQAEDLGALLQAITPVIDSFREADEELGGSLTEGGKPAPPPNQVAV</sequence>
<name>A0A7X6MCK9_9ACTN</name>